<protein>
    <submittedName>
        <fullName evidence="3">Sulfurtransferase TusA family protein</fullName>
    </submittedName>
</protein>
<evidence type="ECO:0000313" key="4">
    <source>
        <dbReference type="Proteomes" id="UP001333102"/>
    </source>
</evidence>
<dbReference type="PANTHER" id="PTHR33279">
    <property type="entry name" value="SULFUR CARRIER PROTEIN YEDF-RELATED"/>
    <property type="match status" value="1"/>
</dbReference>
<reference evidence="4" key="1">
    <citation type="submission" date="2023-12" db="EMBL/GenBank/DDBJ databases">
        <title>Novel isolates from deep terrestrial aquifers shed light on the physiology and ecology of the class Limnochordia.</title>
        <authorList>
            <person name="Karnachuk O.V."/>
            <person name="Lukina A.P."/>
            <person name="Avakyan M.R."/>
            <person name="Kadnikov V."/>
            <person name="Begmatov S."/>
            <person name="Beletsky A.V."/>
            <person name="Mardanov A.V."/>
            <person name="Ravin N.V."/>
        </authorList>
    </citation>
    <scope>NUCLEOTIDE SEQUENCE [LARGE SCALE GENOMIC DNA]</scope>
    <source>
        <strain evidence="4">LN</strain>
    </source>
</reference>
<dbReference type="EMBL" id="CP141614">
    <property type="protein sequence ID" value="WRP13639.1"/>
    <property type="molecule type" value="Genomic_DNA"/>
</dbReference>
<evidence type="ECO:0000259" key="2">
    <source>
        <dbReference type="PROSITE" id="PS01148"/>
    </source>
</evidence>
<evidence type="ECO:0000313" key="3">
    <source>
        <dbReference type="EMBL" id="WRP13639.1"/>
    </source>
</evidence>
<dbReference type="CDD" id="cd00291">
    <property type="entry name" value="SirA_YedF_YeeD"/>
    <property type="match status" value="1"/>
</dbReference>
<dbReference type="InterPro" id="IPR036868">
    <property type="entry name" value="TusA-like_sf"/>
</dbReference>
<dbReference type="PROSITE" id="PS01148">
    <property type="entry name" value="UPF0033"/>
    <property type="match status" value="1"/>
</dbReference>
<organism evidence="3 4">
    <name type="scientific">Geochorda subterranea</name>
    <dbReference type="NCBI Taxonomy" id="3109564"/>
    <lineage>
        <taxon>Bacteria</taxon>
        <taxon>Bacillati</taxon>
        <taxon>Bacillota</taxon>
        <taxon>Limnochordia</taxon>
        <taxon>Limnochordales</taxon>
        <taxon>Geochordaceae</taxon>
        <taxon>Geochorda</taxon>
    </lineage>
</organism>
<dbReference type="Proteomes" id="UP001333102">
    <property type="component" value="Chromosome"/>
</dbReference>
<dbReference type="Pfam" id="PF01206">
    <property type="entry name" value="TusA"/>
    <property type="match status" value="1"/>
</dbReference>
<dbReference type="RefSeq" id="WP_324667884.1">
    <property type="nucleotide sequence ID" value="NZ_CP141614.1"/>
</dbReference>
<dbReference type="PANTHER" id="PTHR33279:SF18">
    <property type="entry name" value="SULFUR CARRIER PROTEIN MJ0990-RELATED"/>
    <property type="match status" value="1"/>
</dbReference>
<feature type="domain" description="UPF0033" evidence="2">
    <location>
        <begin position="3"/>
        <end position="27"/>
    </location>
</feature>
<sequence>MLLDVRGEICPYPMLKAVEALPRLRDGEALEVLTDHAPALQTIPAYTGRLGYQTRIEEVSPGTWKVVVYRPEPATAKGAPEARGEEPA</sequence>
<comment type="similarity">
    <text evidence="1">Belongs to the sulfur carrier protein TusA family.</text>
</comment>
<accession>A0ABZ1BLL8</accession>
<evidence type="ECO:0000256" key="1">
    <source>
        <dbReference type="ARBA" id="ARBA00008984"/>
    </source>
</evidence>
<dbReference type="Gene3D" id="3.30.110.40">
    <property type="entry name" value="TusA-like domain"/>
    <property type="match status" value="1"/>
</dbReference>
<dbReference type="SUPFAM" id="SSF64307">
    <property type="entry name" value="SirA-like"/>
    <property type="match status" value="1"/>
</dbReference>
<proteinExistence type="inferred from homology"/>
<dbReference type="InterPro" id="IPR001455">
    <property type="entry name" value="TusA-like"/>
</dbReference>
<name>A0ABZ1BLL8_9FIRM</name>
<gene>
    <name evidence="3" type="ORF">VLY81_09280</name>
</gene>
<keyword evidence="4" id="KW-1185">Reference proteome</keyword>